<dbReference type="Proteomes" id="UP001524478">
    <property type="component" value="Unassembled WGS sequence"/>
</dbReference>
<dbReference type="PANTHER" id="PTHR30572:SF4">
    <property type="entry name" value="ABC TRANSPORTER PERMEASE YTRF"/>
    <property type="match status" value="1"/>
</dbReference>
<protein>
    <submittedName>
        <fullName evidence="10">ABC transporter permease</fullName>
    </submittedName>
</protein>
<evidence type="ECO:0000256" key="3">
    <source>
        <dbReference type="ARBA" id="ARBA00022692"/>
    </source>
</evidence>
<keyword evidence="5 7" id="KW-0472">Membrane</keyword>
<dbReference type="InterPro" id="IPR003838">
    <property type="entry name" value="ABC3_permease_C"/>
</dbReference>
<feature type="transmembrane region" description="Helical" evidence="7">
    <location>
        <begin position="794"/>
        <end position="820"/>
    </location>
</feature>
<evidence type="ECO:0000313" key="11">
    <source>
        <dbReference type="Proteomes" id="UP001524478"/>
    </source>
</evidence>
<dbReference type="Pfam" id="PF12704">
    <property type="entry name" value="MacB_PCD"/>
    <property type="match status" value="2"/>
</dbReference>
<feature type="domain" description="MacB-like periplasmic core" evidence="9">
    <location>
        <begin position="458"/>
        <end position="717"/>
    </location>
</feature>
<reference evidence="10 11" key="1">
    <citation type="submission" date="2022-06" db="EMBL/GenBank/DDBJ databases">
        <title>Isolation of gut microbiota from human fecal samples.</title>
        <authorList>
            <person name="Pamer E.G."/>
            <person name="Barat B."/>
            <person name="Waligurski E."/>
            <person name="Medina S."/>
            <person name="Paddock L."/>
            <person name="Mostad J."/>
        </authorList>
    </citation>
    <scope>NUCLEOTIDE SEQUENCE [LARGE SCALE GENOMIC DNA]</scope>
    <source>
        <strain evidence="10 11">DFI.7.95</strain>
    </source>
</reference>
<comment type="similarity">
    <text evidence="6">Belongs to the ABC-4 integral membrane protein family.</text>
</comment>
<feature type="domain" description="ABC3 transporter permease C-terminal" evidence="8">
    <location>
        <begin position="286"/>
        <end position="409"/>
    </location>
</feature>
<feature type="domain" description="MacB-like periplasmic core" evidence="9">
    <location>
        <begin position="19"/>
        <end position="203"/>
    </location>
</feature>
<sequence>MRSYKEITYRYLKGQRNRTLLTILGIILSVALVSAIGTIIVSARGALITEAIRENGSYHAKFAEMDKDNINKMTNHVGVSEVGVGKLEGAAIVKETTEEEKEEYRWDIPYRYIEIEGLEEEAIEMLPFNLKEGRIPKAPDEIAIEYWMASYFDKEVKLGDKIKLTMGNRIIGNDEETQDGQIVRKETFEKTGEKEYTVVGFIKPQYIWKGNLVTKGITGLDSRVEEGNYNAYIKIPNIKDAYEKITSIAKDLGKTEEDFEYNYRVLRLYAESMSQTFDRSMVVLLIFVVGLIIVSTIAVIYNAFNISVLERIAQFGLLRSVGATPNQIRGIVLKEALILSIIGIPIGLFSGVFAMRVVLYIISLLKSDIYLFKDMKITISGAVFLISTITGLVTVFLSAIGPARRAGKVSALEAVRNTGSFKKEKFKKIQNSILVRRILGVEGEIAYKNLRRNRKRFIITVFSMVISISLFITFSSFSDFMFKMGIVESKDMGDFSIYGDIDDKSEEIYTELRNIKDIKRVYKVKFNNGEALIEESRISKKMIEMAPFLFEKKRDNLIRINNVQVSTIGDENFETLKGLLKEGTLDVNRLNKENGVLVINSTYAYNQKTDRNSLMEGYKLKVGDKIPYTSYDLNKERVEPVYKELTVVGVLEKGILDKEYNPNGSINIITTESVLENLLKTDDEDFDDAEVGRYRTNMYIEMAENGSIESVKAYLDDLEEATPGLHYIDYAESAKENRVASIIVSIFLYGFVAIITLISSINIINTISTNIILRTKEIAMIKAVGMTQSGIKRMVALESLFYGIYAAIFGGVIGTGLSYILFNILMKIREFQWIIPWKNIAIACVGATIIALLSGAYPLKRINDKIIVESMKAEN</sequence>
<evidence type="ECO:0000256" key="7">
    <source>
        <dbReference type="SAM" id="Phobius"/>
    </source>
</evidence>
<dbReference type="InterPro" id="IPR025857">
    <property type="entry name" value="MacB_PCD"/>
</dbReference>
<evidence type="ECO:0000313" key="10">
    <source>
        <dbReference type="EMBL" id="MCQ4923404.1"/>
    </source>
</evidence>
<evidence type="ECO:0000256" key="2">
    <source>
        <dbReference type="ARBA" id="ARBA00022475"/>
    </source>
</evidence>
<feature type="transmembrane region" description="Helical" evidence="7">
    <location>
        <begin position="746"/>
        <end position="773"/>
    </location>
</feature>
<gene>
    <name evidence="10" type="ORF">NE686_09930</name>
</gene>
<feature type="transmembrane region" description="Helical" evidence="7">
    <location>
        <begin position="457"/>
        <end position="477"/>
    </location>
</feature>
<evidence type="ECO:0000256" key="6">
    <source>
        <dbReference type="ARBA" id="ARBA00038076"/>
    </source>
</evidence>
<proteinExistence type="inferred from homology"/>
<keyword evidence="4 7" id="KW-1133">Transmembrane helix</keyword>
<feature type="transmembrane region" description="Helical" evidence="7">
    <location>
        <begin position="20"/>
        <end position="43"/>
    </location>
</feature>
<dbReference type="RefSeq" id="WP_256311395.1">
    <property type="nucleotide sequence ID" value="NZ_JANGAC010000006.1"/>
</dbReference>
<keyword evidence="11" id="KW-1185">Reference proteome</keyword>
<keyword evidence="2" id="KW-1003">Cell membrane</keyword>
<evidence type="ECO:0000259" key="8">
    <source>
        <dbReference type="Pfam" id="PF02687"/>
    </source>
</evidence>
<accession>A0ABT1SAC5</accession>
<feature type="domain" description="ABC3 transporter permease C-terminal" evidence="8">
    <location>
        <begin position="751"/>
        <end position="862"/>
    </location>
</feature>
<dbReference type="PANTHER" id="PTHR30572">
    <property type="entry name" value="MEMBRANE COMPONENT OF TRANSPORTER-RELATED"/>
    <property type="match status" value="1"/>
</dbReference>
<feature type="transmembrane region" description="Helical" evidence="7">
    <location>
        <begin position="377"/>
        <end position="400"/>
    </location>
</feature>
<evidence type="ECO:0000256" key="5">
    <source>
        <dbReference type="ARBA" id="ARBA00023136"/>
    </source>
</evidence>
<dbReference type="Pfam" id="PF02687">
    <property type="entry name" value="FtsX"/>
    <property type="match status" value="2"/>
</dbReference>
<dbReference type="EMBL" id="JANGAC010000006">
    <property type="protein sequence ID" value="MCQ4923404.1"/>
    <property type="molecule type" value="Genomic_DNA"/>
</dbReference>
<evidence type="ECO:0000256" key="4">
    <source>
        <dbReference type="ARBA" id="ARBA00022989"/>
    </source>
</evidence>
<comment type="caution">
    <text evidence="10">The sequence shown here is derived from an EMBL/GenBank/DDBJ whole genome shotgun (WGS) entry which is preliminary data.</text>
</comment>
<organism evidence="10 11">
    <name type="scientific">Tissierella carlieri</name>
    <dbReference type="NCBI Taxonomy" id="689904"/>
    <lineage>
        <taxon>Bacteria</taxon>
        <taxon>Bacillati</taxon>
        <taxon>Bacillota</taxon>
        <taxon>Tissierellia</taxon>
        <taxon>Tissierellales</taxon>
        <taxon>Tissierellaceae</taxon>
        <taxon>Tissierella</taxon>
    </lineage>
</organism>
<keyword evidence="3 7" id="KW-0812">Transmembrane</keyword>
<comment type="subcellular location">
    <subcellularLocation>
        <location evidence="1">Cell membrane</location>
        <topology evidence="1">Multi-pass membrane protein</topology>
    </subcellularLocation>
</comment>
<feature type="transmembrane region" description="Helical" evidence="7">
    <location>
        <begin position="840"/>
        <end position="859"/>
    </location>
</feature>
<feature type="transmembrane region" description="Helical" evidence="7">
    <location>
        <begin position="336"/>
        <end position="365"/>
    </location>
</feature>
<feature type="transmembrane region" description="Helical" evidence="7">
    <location>
        <begin position="281"/>
        <end position="304"/>
    </location>
</feature>
<name>A0ABT1SAC5_9FIRM</name>
<evidence type="ECO:0000256" key="1">
    <source>
        <dbReference type="ARBA" id="ARBA00004651"/>
    </source>
</evidence>
<evidence type="ECO:0000259" key="9">
    <source>
        <dbReference type="Pfam" id="PF12704"/>
    </source>
</evidence>
<dbReference type="InterPro" id="IPR050250">
    <property type="entry name" value="Macrolide_Exporter_MacB"/>
</dbReference>